<reference evidence="3 4" key="1">
    <citation type="submission" date="2013-04" db="EMBL/GenBank/DDBJ databases">
        <title>The Genome Sequence of Bacteroides massiliensis DSM 17679.</title>
        <authorList>
            <consortium name="The Broad Institute Genomics Platform"/>
            <person name="Earl A."/>
            <person name="Ward D."/>
            <person name="Feldgarden M."/>
            <person name="Gevers D."/>
            <person name="Martens E."/>
            <person name="Fenner L."/>
            <person name="Roux V."/>
            <person name="Mallet M.N."/>
            <person name="Raoult D."/>
            <person name="Walker B."/>
            <person name="Young S."/>
            <person name="Zeng Q."/>
            <person name="Gargeya S."/>
            <person name="Fitzgerald M."/>
            <person name="Haas B."/>
            <person name="Abouelleil A."/>
            <person name="Allen A.W."/>
            <person name="Alvarado L."/>
            <person name="Arachchi H.M."/>
            <person name="Berlin A.M."/>
            <person name="Chapman S.B."/>
            <person name="Gainer-Dewar J."/>
            <person name="Goldberg J."/>
            <person name="Griggs A."/>
            <person name="Gujja S."/>
            <person name="Hansen M."/>
            <person name="Howarth C."/>
            <person name="Imamovic A."/>
            <person name="Ireland A."/>
            <person name="Larimer J."/>
            <person name="McCowan C."/>
            <person name="Murphy C."/>
            <person name="Pearson M."/>
            <person name="Poon T.W."/>
            <person name="Priest M."/>
            <person name="Roberts A."/>
            <person name="Saif S."/>
            <person name="Shea T."/>
            <person name="Sisk P."/>
            <person name="Sykes S."/>
            <person name="Wortman J."/>
            <person name="Nusbaum C."/>
            <person name="Birren B."/>
        </authorList>
    </citation>
    <scope>NUCLEOTIDE SEQUENCE [LARGE SCALE GENOMIC DNA]</scope>
    <source>
        <strain evidence="4">B84634 / Timone 84634 / DSM 17679 / JCM 13223</strain>
    </source>
</reference>
<organism evidence="3 4">
    <name type="scientific">Phocaeicola massiliensis B84634 = Timone 84634 = DSM 17679 = JCM 13223</name>
    <dbReference type="NCBI Taxonomy" id="1121098"/>
    <lineage>
        <taxon>Bacteria</taxon>
        <taxon>Pseudomonadati</taxon>
        <taxon>Bacteroidota</taxon>
        <taxon>Bacteroidia</taxon>
        <taxon>Bacteroidales</taxon>
        <taxon>Bacteroidaceae</taxon>
        <taxon>Phocaeicola</taxon>
    </lineage>
</organism>
<sequence length="663" mass="72559">MKKLLILWMVLVAFASCTDRKDLFDSGRVKEEAKENFPIKDIDPDQDWNMMAVRTLDITINAGTGAVYTVKVLTDNPFKVENDAHVLAVADVKDGTTATLKFDAPSAMEYAYVMRQVGTKDCEVTVAALKDDKFVAAFGRSATQRAVSERAANITIDNLPAPGFVCPSDAEELAEKDITGNVRNGAYYISKNLKADKINLSEDTKLYIKSGITLTLNVDKIDKGTIVVCKGGTLRINGTGKDDKDFTLKGSIYNEGTVTINGDDFYMQNKEAELVNYGIIYIEADFELSAGEFYNGESGQCVSYETSIDSNSTDGANENKSSATWVNDGYYACDGFKVSSGYRLQNNCNLHLGEDFKLDGSDGKDVIFNNSGFIHCGGKAELENAILNMAGKSIFKTQSLEFEKSVRLNSDAGVQDKDKPLLLCVNKALYDDDKGELTMSGVTYVTCGNDFFDSWAVSGHVLLVNVTIGDHAQGCNPDYDKEEPSTTPPLAIFTYVFEDITTTTGDYDFNDVVLKVTAVNNGQVTIALAAAGATKELSAGYKVNGRDNILWSSVHEALGVSAGTIVNPGPSTLADMPKQTIKNITSLGDIAFYIHEKNNPNLRVYISQDDPEFQLGGVPFALCIPTDWAYPAERQMINEKYEGFGAWGEDRNSHQEWYKKPTK</sequence>
<evidence type="ECO:0000259" key="2">
    <source>
        <dbReference type="Pfam" id="PF16130"/>
    </source>
</evidence>
<dbReference type="AlphaFoldDB" id="U6R9H1"/>
<name>U6R9H1_9BACT</name>
<accession>U6R9H1</accession>
<feature type="domain" description="DUF4842" evidence="2">
    <location>
        <begin position="616"/>
        <end position="658"/>
    </location>
</feature>
<dbReference type="EMBL" id="AQHY01000036">
    <property type="protein sequence ID" value="EOA53264.1"/>
    <property type="molecule type" value="Genomic_DNA"/>
</dbReference>
<dbReference type="STRING" id="1121098.HMPREF1534_03072"/>
<keyword evidence="1" id="KW-0732">Signal</keyword>
<comment type="caution">
    <text evidence="3">The sequence shown here is derived from an EMBL/GenBank/DDBJ whole genome shotgun (WGS) entry which is preliminary data.</text>
</comment>
<dbReference type="OrthoDB" id="1204817at2"/>
<dbReference type="GeneID" id="60061056"/>
<dbReference type="eggNOG" id="COG3391">
    <property type="taxonomic scope" value="Bacteria"/>
</dbReference>
<feature type="chain" id="PRO_5012994672" description="DUF4842 domain-containing protein" evidence="1">
    <location>
        <begin position="16"/>
        <end position="663"/>
    </location>
</feature>
<evidence type="ECO:0000256" key="1">
    <source>
        <dbReference type="SAM" id="SignalP"/>
    </source>
</evidence>
<dbReference type="InterPro" id="IPR032295">
    <property type="entry name" value="DUF4842"/>
</dbReference>
<keyword evidence="4" id="KW-1185">Reference proteome</keyword>
<dbReference type="RefSeq" id="WP_005942991.1">
    <property type="nucleotide sequence ID" value="NZ_KB890328.1"/>
</dbReference>
<protein>
    <recommendedName>
        <fullName evidence="2">DUF4842 domain-containing protein</fullName>
    </recommendedName>
</protein>
<dbReference type="PATRIC" id="fig|1121098.3.peg.3124"/>
<feature type="signal peptide" evidence="1">
    <location>
        <begin position="1"/>
        <end position="15"/>
    </location>
</feature>
<proteinExistence type="predicted"/>
<dbReference type="HOGENOM" id="CLU_020783_0_0_10"/>
<dbReference type="Pfam" id="PF16130">
    <property type="entry name" value="DUF4842"/>
    <property type="match status" value="1"/>
</dbReference>
<gene>
    <name evidence="3" type="ORF">HMPREF1534_03072</name>
</gene>
<dbReference type="Proteomes" id="UP000017831">
    <property type="component" value="Unassembled WGS sequence"/>
</dbReference>
<evidence type="ECO:0000313" key="4">
    <source>
        <dbReference type="Proteomes" id="UP000017831"/>
    </source>
</evidence>
<evidence type="ECO:0000313" key="3">
    <source>
        <dbReference type="EMBL" id="EOA53264.1"/>
    </source>
</evidence>
<dbReference type="PROSITE" id="PS51257">
    <property type="entry name" value="PROKAR_LIPOPROTEIN"/>
    <property type="match status" value="1"/>
</dbReference>